<keyword evidence="2" id="KW-1185">Reference proteome</keyword>
<comment type="caution">
    <text evidence="1">The sequence shown here is derived from an EMBL/GenBank/DDBJ whole genome shotgun (WGS) entry which is preliminary data.</text>
</comment>
<dbReference type="CDD" id="cd10229">
    <property type="entry name" value="ASKHA_NBD_HSP70_HSPA12"/>
    <property type="match status" value="1"/>
</dbReference>
<accession>A0AAE0TJW2</accession>
<dbReference type="AlphaFoldDB" id="A0AAE0TJW2"/>
<reference evidence="1" key="1">
    <citation type="journal article" date="2021" name="Genome Biol. Evol.">
        <title>A High-Quality Reference Genome for a Parasitic Bivalve with Doubly Uniparental Inheritance (Bivalvia: Unionida).</title>
        <authorList>
            <person name="Smith C.H."/>
        </authorList>
    </citation>
    <scope>NUCLEOTIDE SEQUENCE</scope>
    <source>
        <strain evidence="1">CHS0354</strain>
    </source>
</reference>
<organism evidence="1 2">
    <name type="scientific">Potamilus streckersoni</name>
    <dbReference type="NCBI Taxonomy" id="2493646"/>
    <lineage>
        <taxon>Eukaryota</taxon>
        <taxon>Metazoa</taxon>
        <taxon>Spiralia</taxon>
        <taxon>Lophotrochozoa</taxon>
        <taxon>Mollusca</taxon>
        <taxon>Bivalvia</taxon>
        <taxon>Autobranchia</taxon>
        <taxon>Heteroconchia</taxon>
        <taxon>Palaeoheterodonta</taxon>
        <taxon>Unionida</taxon>
        <taxon>Unionoidea</taxon>
        <taxon>Unionidae</taxon>
        <taxon>Ambleminae</taxon>
        <taxon>Lampsilini</taxon>
        <taxon>Potamilus</taxon>
    </lineage>
</organism>
<dbReference type="InterPro" id="IPR043129">
    <property type="entry name" value="ATPase_NBD"/>
</dbReference>
<sequence length="487" mass="55255">MENVDYAVVAAIDLGTTYSSWACSFRHDYNKDPKNLEKIMCRNWNDSQNVSYKAPTTILVREDGKTLDKFGYEAEDQFAQFAEDDADELNTWYYFRRFKMLLHDRKIKRDMMLESENSKTLPAMRVFALTIKYLMNDILVDIGKKMMDVLDESHIRWVLTVPAIWDETAKQFMREAATEAGIPSNQLTLALEPEVASLYCNSIPLTRADNGEASTLHPGAKYILVDAGGGTIDIIAHEVMSDGSLNEIYRSNGGAWGGTEVDKEYLSFLKDLVGTSVFENFKKNHMDDYLYLCREFEQKKRTIEPVKDLKVTTRFPGTLNELFENEKHQTLANSILSKKWSQSVTPMSDKIRMESHVMKGFFADALQKTGSHLQHIFSGESSLKTVNTIMMVGGFSESKMLQEVIIKLFPEKRVIVPPQAGLAVLKGAVLFGHNPSAIGHRVCRFSYGVKTSVAFVKGKHSETRESILEMKIYVLIYLISMFIKAKV</sequence>
<dbReference type="SUPFAM" id="SSF53067">
    <property type="entry name" value="Actin-like ATPase domain"/>
    <property type="match status" value="2"/>
</dbReference>
<dbReference type="PANTHER" id="PTHR14187">
    <property type="entry name" value="ALPHA KINASE/ELONGATION FACTOR 2 KINASE"/>
    <property type="match status" value="1"/>
</dbReference>
<evidence type="ECO:0000313" key="1">
    <source>
        <dbReference type="EMBL" id="KAK3611842.1"/>
    </source>
</evidence>
<dbReference type="Gene3D" id="3.30.420.40">
    <property type="match status" value="1"/>
</dbReference>
<reference evidence="1" key="2">
    <citation type="journal article" date="2021" name="Genome Biol. Evol.">
        <title>Developing a high-quality reference genome for a parasitic bivalve with doubly uniparental inheritance (Bivalvia: Unionida).</title>
        <authorList>
            <person name="Smith C.H."/>
        </authorList>
    </citation>
    <scope>NUCLEOTIDE SEQUENCE</scope>
    <source>
        <strain evidence="1">CHS0354</strain>
        <tissue evidence="1">Mantle</tissue>
    </source>
</reference>
<proteinExistence type="predicted"/>
<dbReference type="PANTHER" id="PTHR14187:SF5">
    <property type="entry name" value="HEAT SHOCK 70 KDA PROTEIN 12A"/>
    <property type="match status" value="1"/>
</dbReference>
<gene>
    <name evidence="1" type="ORF">CHS0354_040516</name>
</gene>
<dbReference type="Proteomes" id="UP001195483">
    <property type="component" value="Unassembled WGS sequence"/>
</dbReference>
<dbReference type="PROSITE" id="PS00297">
    <property type="entry name" value="HSP70_1"/>
    <property type="match status" value="1"/>
</dbReference>
<reference evidence="1" key="3">
    <citation type="submission" date="2023-05" db="EMBL/GenBank/DDBJ databases">
        <authorList>
            <person name="Smith C.H."/>
        </authorList>
    </citation>
    <scope>NUCLEOTIDE SEQUENCE</scope>
    <source>
        <strain evidence="1">CHS0354</strain>
        <tissue evidence="1">Mantle</tissue>
    </source>
</reference>
<dbReference type="EMBL" id="JAEAOA010002337">
    <property type="protein sequence ID" value="KAK3611842.1"/>
    <property type="molecule type" value="Genomic_DNA"/>
</dbReference>
<protein>
    <submittedName>
        <fullName evidence="1">Uncharacterized protein</fullName>
    </submittedName>
</protein>
<name>A0AAE0TJW2_9BIVA</name>
<dbReference type="InterPro" id="IPR018181">
    <property type="entry name" value="Heat_shock_70_CS"/>
</dbReference>
<evidence type="ECO:0000313" key="2">
    <source>
        <dbReference type="Proteomes" id="UP001195483"/>
    </source>
</evidence>